<reference evidence="1 2" key="1">
    <citation type="submission" date="2021-06" db="EMBL/GenBank/DDBJ databases">
        <title>Caerostris extrusa draft genome.</title>
        <authorList>
            <person name="Kono N."/>
            <person name="Arakawa K."/>
        </authorList>
    </citation>
    <scope>NUCLEOTIDE SEQUENCE [LARGE SCALE GENOMIC DNA]</scope>
</reference>
<dbReference type="AlphaFoldDB" id="A0AAV4TGM5"/>
<proteinExistence type="predicted"/>
<organism evidence="1 2">
    <name type="scientific">Caerostris extrusa</name>
    <name type="common">Bark spider</name>
    <name type="synonym">Caerostris bankana</name>
    <dbReference type="NCBI Taxonomy" id="172846"/>
    <lineage>
        <taxon>Eukaryota</taxon>
        <taxon>Metazoa</taxon>
        <taxon>Ecdysozoa</taxon>
        <taxon>Arthropoda</taxon>
        <taxon>Chelicerata</taxon>
        <taxon>Arachnida</taxon>
        <taxon>Araneae</taxon>
        <taxon>Araneomorphae</taxon>
        <taxon>Entelegynae</taxon>
        <taxon>Araneoidea</taxon>
        <taxon>Araneidae</taxon>
        <taxon>Caerostris</taxon>
    </lineage>
</organism>
<gene>
    <name evidence="1" type="ORF">CEXT_519311</name>
</gene>
<accession>A0AAV4TGM5</accession>
<name>A0AAV4TGM5_CAEEX</name>
<comment type="caution">
    <text evidence="1">The sequence shown here is derived from an EMBL/GenBank/DDBJ whole genome shotgun (WGS) entry which is preliminary data.</text>
</comment>
<evidence type="ECO:0008006" key="3">
    <source>
        <dbReference type="Google" id="ProtNLM"/>
    </source>
</evidence>
<dbReference type="EMBL" id="BPLR01011134">
    <property type="protein sequence ID" value="GIY44379.1"/>
    <property type="molecule type" value="Genomic_DNA"/>
</dbReference>
<keyword evidence="2" id="KW-1185">Reference proteome</keyword>
<evidence type="ECO:0000313" key="2">
    <source>
        <dbReference type="Proteomes" id="UP001054945"/>
    </source>
</evidence>
<dbReference type="Proteomes" id="UP001054945">
    <property type="component" value="Unassembled WGS sequence"/>
</dbReference>
<protein>
    <recommendedName>
        <fullName evidence="3">Secreted protein</fullName>
    </recommendedName>
</protein>
<sequence>MRPHLMHGGRTGERKGSPLLLILAFRCVQLRFYLLDAVKGSLNVRNVLVFSKSQLTDSGLLMANRDPWP</sequence>
<evidence type="ECO:0000313" key="1">
    <source>
        <dbReference type="EMBL" id="GIY44379.1"/>
    </source>
</evidence>